<organism evidence="2 3">
    <name type="scientific">Marilutibacter spongiae</name>
    <dbReference type="NCBI Taxonomy" id="2025720"/>
    <lineage>
        <taxon>Bacteria</taxon>
        <taxon>Pseudomonadati</taxon>
        <taxon>Pseudomonadota</taxon>
        <taxon>Gammaproteobacteria</taxon>
        <taxon>Lysobacterales</taxon>
        <taxon>Lysobacteraceae</taxon>
        <taxon>Marilutibacter</taxon>
    </lineage>
</organism>
<evidence type="ECO:0000313" key="2">
    <source>
        <dbReference type="EMBL" id="MBB1060383.1"/>
    </source>
</evidence>
<dbReference type="RefSeq" id="WP_182686295.1">
    <property type="nucleotide sequence ID" value="NZ_JACHTF010000006.1"/>
</dbReference>
<dbReference type="AlphaFoldDB" id="A0A7W3TLA3"/>
<gene>
    <name evidence="2" type="ORF">H4F98_07320</name>
</gene>
<reference evidence="2 3" key="1">
    <citation type="submission" date="2020-08" db="EMBL/GenBank/DDBJ databases">
        <authorList>
            <person name="Xu S."/>
            <person name="Li A."/>
        </authorList>
    </citation>
    <scope>NUCLEOTIDE SEQUENCE [LARGE SCALE GENOMIC DNA]</scope>
    <source>
        <strain evidence="2 3">119BY6-57</strain>
    </source>
</reference>
<feature type="compositionally biased region" description="Basic and acidic residues" evidence="1">
    <location>
        <begin position="241"/>
        <end position="255"/>
    </location>
</feature>
<dbReference type="Proteomes" id="UP000523196">
    <property type="component" value="Unassembled WGS sequence"/>
</dbReference>
<dbReference type="EMBL" id="JACHTF010000006">
    <property type="protein sequence ID" value="MBB1060383.1"/>
    <property type="molecule type" value="Genomic_DNA"/>
</dbReference>
<dbReference type="GO" id="GO:0006259">
    <property type="term" value="P:DNA metabolic process"/>
    <property type="evidence" value="ECO:0007669"/>
    <property type="project" value="InterPro"/>
</dbReference>
<dbReference type="Pfam" id="PF03837">
    <property type="entry name" value="RecT"/>
    <property type="match status" value="1"/>
</dbReference>
<evidence type="ECO:0000313" key="3">
    <source>
        <dbReference type="Proteomes" id="UP000523196"/>
    </source>
</evidence>
<feature type="compositionally biased region" description="Acidic residues" evidence="1">
    <location>
        <begin position="256"/>
        <end position="266"/>
    </location>
</feature>
<proteinExistence type="predicted"/>
<evidence type="ECO:0000256" key="1">
    <source>
        <dbReference type="SAM" id="MobiDB-lite"/>
    </source>
</evidence>
<protein>
    <submittedName>
        <fullName evidence="2">Recombinase RecT</fullName>
    </submittedName>
</protein>
<comment type="caution">
    <text evidence="2">The sequence shown here is derived from an EMBL/GenBank/DDBJ whole genome shotgun (WGS) entry which is preliminary data.</text>
</comment>
<sequence>MNAIATLPVQAPVSTGSRMNALVPNSIADALQLADVMAKASLIPAHLQGKPGDCLLIVMQAQRWGMDAASVAQATSVVHGKLCYEGKLVAAALYAMGAVEGRLKYEFSGTGDNRAVKVTGRPRGAGVDQTVEGTVANWKTGNEQWKKQPDDMLVYRGTRQWARRYAPEALLGVYTPDELEDAPPAQQQDRVVAKVVNTELPLYSESDFEKNLPTWWGIIESGKRTADELISVLQTKSRFTEKQLHEIRNPPKDEEFTADGGEEDEA</sequence>
<name>A0A7W3TLA3_9GAMM</name>
<accession>A0A7W3TLA3</accession>
<dbReference type="GO" id="GO:0003677">
    <property type="term" value="F:DNA binding"/>
    <property type="evidence" value="ECO:0007669"/>
    <property type="project" value="InterPro"/>
</dbReference>
<dbReference type="InterPro" id="IPR018330">
    <property type="entry name" value="RecT_fam"/>
</dbReference>
<feature type="region of interest" description="Disordered" evidence="1">
    <location>
        <begin position="241"/>
        <end position="266"/>
    </location>
</feature>
<keyword evidence="3" id="KW-1185">Reference proteome</keyword>